<dbReference type="InterPro" id="IPR050856">
    <property type="entry name" value="Biotin_carboxylase_complex"/>
</dbReference>
<dbReference type="InterPro" id="IPR005482">
    <property type="entry name" value="Biotin_COase_C"/>
</dbReference>
<dbReference type="InterPro" id="IPR011054">
    <property type="entry name" value="Rudment_hybrid_motif"/>
</dbReference>
<dbReference type="STRING" id="7375.A0A0L0C0Y7"/>
<dbReference type="PROSITE" id="PS50979">
    <property type="entry name" value="BC"/>
    <property type="match status" value="1"/>
</dbReference>
<dbReference type="PANTHER" id="PTHR18866:SF128">
    <property type="entry name" value="UREA AMIDOLYASE"/>
    <property type="match status" value="1"/>
</dbReference>
<evidence type="ECO:0000313" key="6">
    <source>
        <dbReference type="EMBL" id="KNC25129.1"/>
    </source>
</evidence>
<dbReference type="GO" id="GO:0004847">
    <property type="term" value="F:urea carboxylase activity"/>
    <property type="evidence" value="ECO:0007669"/>
    <property type="project" value="TreeGrafter"/>
</dbReference>
<gene>
    <name evidence="6" type="ORF">FF38_08096</name>
</gene>
<dbReference type="EMBL" id="JRES01001153">
    <property type="protein sequence ID" value="KNC25129.1"/>
    <property type="molecule type" value="Genomic_DNA"/>
</dbReference>
<dbReference type="GO" id="GO:0005524">
    <property type="term" value="F:ATP binding"/>
    <property type="evidence" value="ECO:0007669"/>
    <property type="project" value="UniProtKB-KW"/>
</dbReference>
<evidence type="ECO:0000259" key="5">
    <source>
        <dbReference type="PROSITE" id="PS50979"/>
    </source>
</evidence>
<dbReference type="Pfam" id="PF02785">
    <property type="entry name" value="Biotin_carb_C"/>
    <property type="match status" value="1"/>
</dbReference>
<keyword evidence="1" id="KW-0436">Ligase</keyword>
<keyword evidence="2" id="KW-0547">Nucleotide-binding</keyword>
<evidence type="ECO:0000256" key="2">
    <source>
        <dbReference type="ARBA" id="ARBA00022741"/>
    </source>
</evidence>
<dbReference type="InterPro" id="IPR011764">
    <property type="entry name" value="Biotin_carboxylation_dom"/>
</dbReference>
<dbReference type="AlphaFoldDB" id="A0A0L0C0Y7"/>
<proteinExistence type="predicted"/>
<organism evidence="6 7">
    <name type="scientific">Lucilia cuprina</name>
    <name type="common">Green bottle fly</name>
    <name type="synonym">Australian sheep blowfly</name>
    <dbReference type="NCBI Taxonomy" id="7375"/>
    <lineage>
        <taxon>Eukaryota</taxon>
        <taxon>Metazoa</taxon>
        <taxon>Ecdysozoa</taxon>
        <taxon>Arthropoda</taxon>
        <taxon>Hexapoda</taxon>
        <taxon>Insecta</taxon>
        <taxon>Pterygota</taxon>
        <taxon>Neoptera</taxon>
        <taxon>Endopterygota</taxon>
        <taxon>Diptera</taxon>
        <taxon>Brachycera</taxon>
        <taxon>Muscomorpha</taxon>
        <taxon>Oestroidea</taxon>
        <taxon>Calliphoridae</taxon>
        <taxon>Luciliinae</taxon>
        <taxon>Lucilia</taxon>
    </lineage>
</organism>
<sequence length="179" mass="19797">MPTCPLNPKVKDVLENPIEINSKQGYYTNFVNLADLAGLAIPNTFRADGLPVGVTLLYAENAAKDFRPSPGQITELSFPSWARVDGWAEKGTIISTEYDPTVAKIIVHGRNREETLRKLRKALEETNVGGIITNKDYLLAVSQSDMFKSIKMHTKVLDSFSFKPPVFEVLVPGSNTSIQ</sequence>
<reference evidence="6 7" key="1">
    <citation type="journal article" date="2015" name="Nat. Commun.">
        <title>Lucilia cuprina genome unlocks parasitic fly biology to underpin future interventions.</title>
        <authorList>
            <person name="Anstead C.A."/>
            <person name="Korhonen P.K."/>
            <person name="Young N.D."/>
            <person name="Hall R.S."/>
            <person name="Jex A.R."/>
            <person name="Murali S.C."/>
            <person name="Hughes D.S."/>
            <person name="Lee S.F."/>
            <person name="Perry T."/>
            <person name="Stroehlein A.J."/>
            <person name="Ansell B.R."/>
            <person name="Breugelmans B."/>
            <person name="Hofmann A."/>
            <person name="Qu J."/>
            <person name="Dugan S."/>
            <person name="Lee S.L."/>
            <person name="Chao H."/>
            <person name="Dinh H."/>
            <person name="Han Y."/>
            <person name="Doddapaneni H.V."/>
            <person name="Worley K.C."/>
            <person name="Muzny D.M."/>
            <person name="Ioannidis P."/>
            <person name="Waterhouse R.M."/>
            <person name="Zdobnov E.M."/>
            <person name="James P.J."/>
            <person name="Bagnall N.H."/>
            <person name="Kotze A.C."/>
            <person name="Gibbs R.A."/>
            <person name="Richards S."/>
            <person name="Batterham P."/>
            <person name="Gasser R.B."/>
        </authorList>
    </citation>
    <scope>NUCLEOTIDE SEQUENCE [LARGE SCALE GENOMIC DNA]</scope>
    <source>
        <strain evidence="6 7">LS</strain>
        <tissue evidence="6">Full body</tissue>
    </source>
</reference>
<feature type="non-terminal residue" evidence="6">
    <location>
        <position position="179"/>
    </location>
</feature>
<dbReference type="Gene3D" id="3.90.1300.10">
    <property type="entry name" value="Amidase signature (AS) domain"/>
    <property type="match status" value="1"/>
</dbReference>
<accession>A0A0L0C0Y7</accession>
<keyword evidence="7" id="KW-1185">Reference proteome</keyword>
<evidence type="ECO:0000256" key="1">
    <source>
        <dbReference type="ARBA" id="ARBA00022598"/>
    </source>
</evidence>
<protein>
    <recommendedName>
        <fullName evidence="5">Biotin carboxylation domain-containing protein</fullName>
    </recommendedName>
</protein>
<keyword evidence="3" id="KW-0067">ATP-binding</keyword>
<evidence type="ECO:0000313" key="7">
    <source>
        <dbReference type="Proteomes" id="UP000037069"/>
    </source>
</evidence>
<dbReference type="SUPFAM" id="SSF75304">
    <property type="entry name" value="Amidase signature (AS) enzymes"/>
    <property type="match status" value="1"/>
</dbReference>
<name>A0A0L0C0Y7_LUCCU</name>
<evidence type="ECO:0000256" key="3">
    <source>
        <dbReference type="ARBA" id="ARBA00022840"/>
    </source>
</evidence>
<evidence type="ECO:0000256" key="4">
    <source>
        <dbReference type="ARBA" id="ARBA00023267"/>
    </source>
</evidence>
<dbReference type="InterPro" id="IPR036928">
    <property type="entry name" value="AS_sf"/>
</dbReference>
<dbReference type="SUPFAM" id="SSF51246">
    <property type="entry name" value="Rudiment single hybrid motif"/>
    <property type="match status" value="1"/>
</dbReference>
<keyword evidence="4" id="KW-0092">Biotin</keyword>
<comment type="caution">
    <text evidence="6">The sequence shown here is derived from an EMBL/GenBank/DDBJ whole genome shotgun (WGS) entry which is preliminary data.</text>
</comment>
<dbReference type="SMART" id="SM00878">
    <property type="entry name" value="Biotin_carb_C"/>
    <property type="match status" value="1"/>
</dbReference>
<dbReference type="PANTHER" id="PTHR18866">
    <property type="entry name" value="CARBOXYLASE:PYRUVATE/ACETYL-COA/PROPIONYL-COA CARBOXYLASE"/>
    <property type="match status" value="1"/>
</dbReference>
<feature type="domain" description="Biotin carboxylation" evidence="5">
    <location>
        <begin position="1"/>
        <end position="162"/>
    </location>
</feature>
<dbReference type="Gene3D" id="3.30.470.20">
    <property type="entry name" value="ATP-grasp fold, B domain"/>
    <property type="match status" value="1"/>
</dbReference>
<dbReference type="Proteomes" id="UP000037069">
    <property type="component" value="Unassembled WGS sequence"/>
</dbReference>